<sequence length="161" mass="17056">MSCAAWAAAGSAGRVNETLDRQLACSELGQPSEPGRLTPGWAASQPGASLAWTEEAPRLGSWAASAAAACVQGTCRQGRSHPRARRVTAAAAPRCFPGASWSTAPFACARTEEGKQEREEHVQLQPKNTPSILRPCLVPNLGVVKLAFCHKCATVAFRLYL</sequence>
<dbReference type="AlphaFoldDB" id="A0A4U6TWU3"/>
<dbReference type="EMBL" id="CM016559">
    <property type="protein sequence ID" value="TKW02237.1"/>
    <property type="molecule type" value="Genomic_DNA"/>
</dbReference>
<protein>
    <submittedName>
        <fullName evidence="1">Uncharacterized protein</fullName>
    </submittedName>
</protein>
<evidence type="ECO:0000313" key="1">
    <source>
        <dbReference type="EMBL" id="TKW02237.1"/>
    </source>
</evidence>
<reference evidence="1" key="1">
    <citation type="submission" date="2019-03" db="EMBL/GenBank/DDBJ databases">
        <title>WGS assembly of Setaria viridis.</title>
        <authorList>
            <person name="Huang P."/>
            <person name="Jenkins J."/>
            <person name="Grimwood J."/>
            <person name="Barry K."/>
            <person name="Healey A."/>
            <person name="Mamidi S."/>
            <person name="Sreedasyam A."/>
            <person name="Shu S."/>
            <person name="Feldman M."/>
            <person name="Wu J."/>
            <person name="Yu Y."/>
            <person name="Chen C."/>
            <person name="Johnson J."/>
            <person name="Rokhsar D."/>
            <person name="Baxter I."/>
            <person name="Schmutz J."/>
            <person name="Brutnell T."/>
            <person name="Kellogg E."/>
        </authorList>
    </citation>
    <scope>NUCLEOTIDE SEQUENCE [LARGE SCALE GENOMIC DNA]</scope>
</reference>
<evidence type="ECO:0000313" key="2">
    <source>
        <dbReference type="Proteomes" id="UP000298652"/>
    </source>
</evidence>
<name>A0A4U6TWU3_SETVI</name>
<gene>
    <name evidence="1" type="ORF">SEVIR_8G232800v2</name>
</gene>
<keyword evidence="2" id="KW-1185">Reference proteome</keyword>
<dbReference type="Gramene" id="TKW02237">
    <property type="protein sequence ID" value="TKW02237"/>
    <property type="gene ID" value="SEVIR_8G232800v2"/>
</dbReference>
<dbReference type="Proteomes" id="UP000298652">
    <property type="component" value="Chromosome 8"/>
</dbReference>
<proteinExistence type="predicted"/>
<accession>A0A4U6TWU3</accession>
<organism evidence="1 2">
    <name type="scientific">Setaria viridis</name>
    <name type="common">Green bristlegrass</name>
    <name type="synonym">Setaria italica subsp. viridis</name>
    <dbReference type="NCBI Taxonomy" id="4556"/>
    <lineage>
        <taxon>Eukaryota</taxon>
        <taxon>Viridiplantae</taxon>
        <taxon>Streptophyta</taxon>
        <taxon>Embryophyta</taxon>
        <taxon>Tracheophyta</taxon>
        <taxon>Spermatophyta</taxon>
        <taxon>Magnoliopsida</taxon>
        <taxon>Liliopsida</taxon>
        <taxon>Poales</taxon>
        <taxon>Poaceae</taxon>
        <taxon>PACMAD clade</taxon>
        <taxon>Panicoideae</taxon>
        <taxon>Panicodae</taxon>
        <taxon>Paniceae</taxon>
        <taxon>Cenchrinae</taxon>
        <taxon>Setaria</taxon>
    </lineage>
</organism>